<dbReference type="Proteomes" id="UP000290572">
    <property type="component" value="Unassembled WGS sequence"/>
</dbReference>
<feature type="region of interest" description="Disordered" evidence="1">
    <location>
        <begin position="34"/>
        <end position="71"/>
    </location>
</feature>
<dbReference type="AlphaFoldDB" id="A0A498N5P7"/>
<accession>A0A498N5P7</accession>
<evidence type="ECO:0000313" key="3">
    <source>
        <dbReference type="Proteomes" id="UP000290572"/>
    </source>
</evidence>
<gene>
    <name evidence="2" type="ORF">ROHU_019457</name>
</gene>
<protein>
    <submittedName>
        <fullName evidence="2">Uncharacterized protein</fullName>
    </submittedName>
</protein>
<evidence type="ECO:0000256" key="1">
    <source>
        <dbReference type="SAM" id="MobiDB-lite"/>
    </source>
</evidence>
<organism evidence="2 3">
    <name type="scientific">Labeo rohita</name>
    <name type="common">Indian major carp</name>
    <name type="synonym">Cyprinus rohita</name>
    <dbReference type="NCBI Taxonomy" id="84645"/>
    <lineage>
        <taxon>Eukaryota</taxon>
        <taxon>Metazoa</taxon>
        <taxon>Chordata</taxon>
        <taxon>Craniata</taxon>
        <taxon>Vertebrata</taxon>
        <taxon>Euteleostomi</taxon>
        <taxon>Actinopterygii</taxon>
        <taxon>Neopterygii</taxon>
        <taxon>Teleostei</taxon>
        <taxon>Ostariophysi</taxon>
        <taxon>Cypriniformes</taxon>
        <taxon>Cyprinidae</taxon>
        <taxon>Labeoninae</taxon>
        <taxon>Labeonini</taxon>
        <taxon>Labeo</taxon>
    </lineage>
</organism>
<dbReference type="EMBL" id="QBIY01011903">
    <property type="protein sequence ID" value="RXN28131.1"/>
    <property type="molecule type" value="Genomic_DNA"/>
</dbReference>
<sequence>MDLKISTVELMTTTPEQTGTKVLTVEQMTTTAEQVSTNMELMEPRTTSNGSDGPEHHQGRSGETTIESTERSYSVLILSEEPHSVVL</sequence>
<name>A0A498N5P7_LABRO</name>
<feature type="compositionally biased region" description="Polar residues" evidence="1">
    <location>
        <begin position="34"/>
        <end position="51"/>
    </location>
</feature>
<proteinExistence type="predicted"/>
<reference evidence="2 3" key="1">
    <citation type="submission" date="2018-03" db="EMBL/GenBank/DDBJ databases">
        <title>Draft genome sequence of Rohu Carp (Labeo rohita).</title>
        <authorList>
            <person name="Das P."/>
            <person name="Kushwaha B."/>
            <person name="Joshi C.G."/>
            <person name="Kumar D."/>
            <person name="Nagpure N.S."/>
            <person name="Sahoo L."/>
            <person name="Das S.P."/>
            <person name="Bit A."/>
            <person name="Patnaik S."/>
            <person name="Meher P.K."/>
            <person name="Jayasankar P."/>
            <person name="Koringa P.G."/>
            <person name="Patel N.V."/>
            <person name="Hinsu A.T."/>
            <person name="Kumar R."/>
            <person name="Pandey M."/>
            <person name="Agarwal S."/>
            <person name="Srivastava S."/>
            <person name="Singh M."/>
            <person name="Iquebal M.A."/>
            <person name="Jaiswal S."/>
            <person name="Angadi U.B."/>
            <person name="Kumar N."/>
            <person name="Raza M."/>
            <person name="Shah T.M."/>
            <person name="Rai A."/>
            <person name="Jena J.K."/>
        </authorList>
    </citation>
    <scope>NUCLEOTIDE SEQUENCE [LARGE SCALE GENOMIC DNA]</scope>
    <source>
        <strain evidence="2">DASCIFA01</strain>
        <tissue evidence="2">Testis</tissue>
    </source>
</reference>
<evidence type="ECO:0000313" key="2">
    <source>
        <dbReference type="EMBL" id="RXN28131.1"/>
    </source>
</evidence>
<keyword evidence="3" id="KW-1185">Reference proteome</keyword>
<comment type="caution">
    <text evidence="2">The sequence shown here is derived from an EMBL/GenBank/DDBJ whole genome shotgun (WGS) entry which is preliminary data.</text>
</comment>